<comment type="caution">
    <text evidence="3">The sequence shown here is derived from an EMBL/GenBank/DDBJ whole genome shotgun (WGS) entry which is preliminary data.</text>
</comment>
<dbReference type="AlphaFoldDB" id="A0A922HWE5"/>
<dbReference type="EMBL" id="ASGP02000004">
    <property type="protein sequence ID" value="KAH9510933.1"/>
    <property type="molecule type" value="Genomic_DNA"/>
</dbReference>
<evidence type="ECO:0000313" key="3">
    <source>
        <dbReference type="EMBL" id="KAH9510933.1"/>
    </source>
</evidence>
<name>A0A922HWE5_DERFA</name>
<evidence type="ECO:0000313" key="4">
    <source>
        <dbReference type="Proteomes" id="UP000790347"/>
    </source>
</evidence>
<evidence type="ECO:0000313" key="2">
    <source>
        <dbReference type="EMBL" id="KAH7637128.1"/>
    </source>
</evidence>
<organism evidence="3 4">
    <name type="scientific">Dermatophagoides farinae</name>
    <name type="common">American house dust mite</name>
    <dbReference type="NCBI Taxonomy" id="6954"/>
    <lineage>
        <taxon>Eukaryota</taxon>
        <taxon>Metazoa</taxon>
        <taxon>Ecdysozoa</taxon>
        <taxon>Arthropoda</taxon>
        <taxon>Chelicerata</taxon>
        <taxon>Arachnida</taxon>
        <taxon>Acari</taxon>
        <taxon>Acariformes</taxon>
        <taxon>Sarcoptiformes</taxon>
        <taxon>Astigmata</taxon>
        <taxon>Psoroptidia</taxon>
        <taxon>Analgoidea</taxon>
        <taxon>Pyroglyphidae</taxon>
        <taxon>Dermatophagoidinae</taxon>
        <taxon>Dermatophagoides</taxon>
    </lineage>
</organism>
<reference evidence="2" key="3">
    <citation type="journal article" date="2021" name="World Allergy Organ. J.">
        <title>Chromosome-level assembly of Dermatophagoides farinae genome and transcriptome reveals two novel allergens Der f 37 and Der f 39.</title>
        <authorList>
            <person name="Chen J."/>
            <person name="Cai Z."/>
            <person name="Fan D."/>
            <person name="Hu J."/>
            <person name="Hou Y."/>
            <person name="He Y."/>
            <person name="Zhang Z."/>
            <person name="Zhao Z."/>
            <person name="Gao P."/>
            <person name="Hu W."/>
            <person name="Sun J."/>
            <person name="Li J."/>
            <person name="Ji K."/>
        </authorList>
    </citation>
    <scope>NUCLEOTIDE SEQUENCE</scope>
    <source>
        <strain evidence="2">JKM2019</strain>
    </source>
</reference>
<protein>
    <submittedName>
        <fullName evidence="3">Uncharacterized protein</fullName>
    </submittedName>
</protein>
<keyword evidence="1" id="KW-1133">Transmembrane helix</keyword>
<reference evidence="3" key="4">
    <citation type="journal article" date="2022" name="Res Sq">
        <title>Comparative Genomics Reveals Insights into the Divergent Evolution of Astigmatic Mites and Household Pest Adaptations.</title>
        <authorList>
            <person name="Xiong Q."/>
            <person name="Wan A.T.-Y."/>
            <person name="Liu X.-Y."/>
            <person name="Fung C.S.-H."/>
            <person name="Xiao X."/>
            <person name="Malainual N."/>
            <person name="Hou J."/>
            <person name="Wang L."/>
            <person name="Wang M."/>
            <person name="Yang K."/>
            <person name="Cui Y."/>
            <person name="Leung E."/>
            <person name="Nong W."/>
            <person name="Shin S.-K."/>
            <person name="Au S."/>
            <person name="Jeong K.Y."/>
            <person name="Chew F.T."/>
            <person name="Hui J."/>
            <person name="Leung T.F."/>
            <person name="Tungtrongchitr A."/>
            <person name="Zhong N."/>
            <person name="Liu Z."/>
            <person name="Tsui S."/>
        </authorList>
    </citation>
    <scope>NUCLEOTIDE SEQUENCE</scope>
    <source>
        <strain evidence="3">Derf</strain>
        <tissue evidence="3">Whole organism</tissue>
    </source>
</reference>
<gene>
    <name evidence="3" type="ORF">DERF_009423</name>
    <name evidence="2" type="ORF">HUG17_7334</name>
</gene>
<keyword evidence="1" id="KW-0812">Transmembrane</keyword>
<reference evidence="2" key="2">
    <citation type="submission" date="2020-06" db="EMBL/GenBank/DDBJ databases">
        <authorList>
            <person name="Ji K."/>
            <person name="Li J."/>
        </authorList>
    </citation>
    <scope>NUCLEOTIDE SEQUENCE</scope>
    <source>
        <strain evidence="2">JKM2019</strain>
        <tissue evidence="2">Whole body</tissue>
    </source>
</reference>
<feature type="transmembrane region" description="Helical" evidence="1">
    <location>
        <begin position="182"/>
        <end position="207"/>
    </location>
</feature>
<keyword evidence="1" id="KW-0472">Membrane</keyword>
<sequence>MAIVCESPFSIEQQEWPSQCSSMEKLLDYETIMKCLIQRCIQICKEKFRLIVANLRIQSSQFYNNETSSKLSIGAEEWNECEKARKDYIECQQNHCQEMQTSIRQVVDRFANIFNSSSHYYTTTQATIDWIRGRRFAVTADDRDDYKFLQKKPNTTIIINKTDSYDQNDLISGSTMLINTIWLQWIFLIWTFLIAIVLLLSTIKYYLRRNVTTYKTTISHKDNNGYEMRERNLV</sequence>
<evidence type="ECO:0000256" key="1">
    <source>
        <dbReference type="SAM" id="Phobius"/>
    </source>
</evidence>
<proteinExistence type="predicted"/>
<dbReference type="EMBL" id="SDOV01000009">
    <property type="protein sequence ID" value="KAH7637128.1"/>
    <property type="molecule type" value="Genomic_DNA"/>
</dbReference>
<keyword evidence="4" id="KW-1185">Reference proteome</keyword>
<dbReference type="Proteomes" id="UP000828236">
    <property type="component" value="Unassembled WGS sequence"/>
</dbReference>
<reference evidence="3" key="1">
    <citation type="submission" date="2013-05" db="EMBL/GenBank/DDBJ databases">
        <authorList>
            <person name="Yim A.K.Y."/>
            <person name="Chan T.F."/>
            <person name="Ji K.M."/>
            <person name="Liu X.Y."/>
            <person name="Zhou J.W."/>
            <person name="Li R.Q."/>
            <person name="Yang K.Y."/>
            <person name="Li J."/>
            <person name="Li M."/>
            <person name="Law P.T.W."/>
            <person name="Wu Y.L."/>
            <person name="Cai Z.L."/>
            <person name="Qin H."/>
            <person name="Bao Y."/>
            <person name="Leung R.K.K."/>
            <person name="Ng P.K.S."/>
            <person name="Zou J."/>
            <person name="Zhong X.J."/>
            <person name="Ran P.X."/>
            <person name="Zhong N.S."/>
            <person name="Liu Z.G."/>
            <person name="Tsui S.K.W."/>
        </authorList>
    </citation>
    <scope>NUCLEOTIDE SEQUENCE</scope>
    <source>
        <strain evidence="3">Derf</strain>
        <tissue evidence="3">Whole organism</tissue>
    </source>
</reference>
<accession>A0A922HWE5</accession>
<dbReference type="Proteomes" id="UP000790347">
    <property type="component" value="Unassembled WGS sequence"/>
</dbReference>